<protein>
    <submittedName>
        <fullName evidence="1">Uncharacterized protein</fullName>
    </submittedName>
</protein>
<name>A0A917PI61_9DEIO</name>
<dbReference type="Proteomes" id="UP000635726">
    <property type="component" value="Unassembled WGS sequence"/>
</dbReference>
<evidence type="ECO:0000313" key="2">
    <source>
        <dbReference type="Proteomes" id="UP000635726"/>
    </source>
</evidence>
<proteinExistence type="predicted"/>
<dbReference type="RefSeq" id="WP_188963477.1">
    <property type="nucleotide sequence ID" value="NZ_BMOE01000007.1"/>
</dbReference>
<gene>
    <name evidence="1" type="ORF">GCM10008939_23530</name>
</gene>
<reference evidence="1" key="2">
    <citation type="submission" date="2020-09" db="EMBL/GenBank/DDBJ databases">
        <authorList>
            <person name="Sun Q."/>
            <person name="Ohkuma M."/>
        </authorList>
    </citation>
    <scope>NUCLEOTIDE SEQUENCE</scope>
    <source>
        <strain evidence="1">JCM 14371</strain>
    </source>
</reference>
<organism evidence="1 2">
    <name type="scientific">Deinococcus aquiradiocola</name>
    <dbReference type="NCBI Taxonomy" id="393059"/>
    <lineage>
        <taxon>Bacteria</taxon>
        <taxon>Thermotogati</taxon>
        <taxon>Deinococcota</taxon>
        <taxon>Deinococci</taxon>
        <taxon>Deinococcales</taxon>
        <taxon>Deinococcaceae</taxon>
        <taxon>Deinococcus</taxon>
    </lineage>
</organism>
<sequence>MNAVHGVQDVHPVGESRELSCFFETGEVDQEFDPRTLVWSMFPGVVEELECGLAHEAAECSEIPVGVVEEATERGGGLDGCASGEGAAGTIEEEVQEDLEGVAVLFAREAGEDVRIEPSGTCILWVHTSF</sequence>
<evidence type="ECO:0000313" key="1">
    <source>
        <dbReference type="EMBL" id="GGJ78976.1"/>
    </source>
</evidence>
<reference evidence="1" key="1">
    <citation type="journal article" date="2014" name="Int. J. Syst. Evol. Microbiol.">
        <title>Complete genome sequence of Corynebacterium casei LMG S-19264T (=DSM 44701T), isolated from a smear-ripened cheese.</title>
        <authorList>
            <consortium name="US DOE Joint Genome Institute (JGI-PGF)"/>
            <person name="Walter F."/>
            <person name="Albersmeier A."/>
            <person name="Kalinowski J."/>
            <person name="Ruckert C."/>
        </authorList>
    </citation>
    <scope>NUCLEOTIDE SEQUENCE</scope>
    <source>
        <strain evidence="1">JCM 14371</strain>
    </source>
</reference>
<keyword evidence="2" id="KW-1185">Reference proteome</keyword>
<dbReference type="AlphaFoldDB" id="A0A917PI61"/>
<comment type="caution">
    <text evidence="1">The sequence shown here is derived from an EMBL/GenBank/DDBJ whole genome shotgun (WGS) entry which is preliminary data.</text>
</comment>
<dbReference type="EMBL" id="BMOE01000007">
    <property type="protein sequence ID" value="GGJ78976.1"/>
    <property type="molecule type" value="Genomic_DNA"/>
</dbReference>
<accession>A0A917PI61</accession>